<evidence type="ECO:0000313" key="7">
    <source>
        <dbReference type="EMBL" id="GGZ77127.1"/>
    </source>
</evidence>
<accession>A0A8H9ICY1</accession>
<dbReference type="InterPro" id="IPR051461">
    <property type="entry name" value="UPF0750_membrane"/>
</dbReference>
<sequence length="260" mass="27967">MHSSTHRFYEDVLAILSGTVFVSLGLAIFKTLGLLIGGTAGIALLLSHFVPVKFGLLFFLVNLPFYYIALKQLGWRFTLNTFVTISLVSVLVENMHLFISLSDIQPVFGAVVGGMLIGMGMLILFRHKSSLGGLGILAFYLQGSRGIRAGTFQLVVDSLIVVGALFIMNPILLAISLAGMVTTNVILAVNHKPGRYHSNYAETMAELTCETAQEVKAANDTDQSANNWPISLNALNSSALPQGSSKNKVACSPGSFLKRT</sequence>
<evidence type="ECO:0000256" key="6">
    <source>
        <dbReference type="SAM" id="Phobius"/>
    </source>
</evidence>
<dbReference type="InterPro" id="IPR003740">
    <property type="entry name" value="YitT"/>
</dbReference>
<dbReference type="Pfam" id="PF02588">
    <property type="entry name" value="YitT_membrane"/>
    <property type="match status" value="1"/>
</dbReference>
<reference evidence="7" key="2">
    <citation type="submission" date="2020-09" db="EMBL/GenBank/DDBJ databases">
        <authorList>
            <person name="Sun Q."/>
            <person name="Kim S."/>
        </authorList>
    </citation>
    <scope>NUCLEOTIDE SEQUENCE</scope>
    <source>
        <strain evidence="7">KCTC 32337</strain>
    </source>
</reference>
<gene>
    <name evidence="7" type="ORF">GCM10011274_39230</name>
</gene>
<dbReference type="RefSeq" id="WP_007983771.1">
    <property type="nucleotide sequence ID" value="NZ_BMZC01000013.1"/>
</dbReference>
<comment type="subcellular location">
    <subcellularLocation>
        <location evidence="1">Cell membrane</location>
        <topology evidence="1">Multi-pass membrane protein</topology>
    </subcellularLocation>
</comment>
<evidence type="ECO:0000313" key="8">
    <source>
        <dbReference type="Proteomes" id="UP000622604"/>
    </source>
</evidence>
<evidence type="ECO:0000256" key="1">
    <source>
        <dbReference type="ARBA" id="ARBA00004651"/>
    </source>
</evidence>
<evidence type="ECO:0000256" key="3">
    <source>
        <dbReference type="ARBA" id="ARBA00022692"/>
    </source>
</evidence>
<dbReference type="Proteomes" id="UP000622604">
    <property type="component" value="Unassembled WGS sequence"/>
</dbReference>
<keyword evidence="3 6" id="KW-0812">Transmembrane</keyword>
<evidence type="ECO:0000256" key="2">
    <source>
        <dbReference type="ARBA" id="ARBA00022475"/>
    </source>
</evidence>
<feature type="transmembrane region" description="Helical" evidence="6">
    <location>
        <begin position="35"/>
        <end position="61"/>
    </location>
</feature>
<feature type="transmembrane region" description="Helical" evidence="6">
    <location>
        <begin position="104"/>
        <end position="125"/>
    </location>
</feature>
<keyword evidence="4 6" id="KW-1133">Transmembrane helix</keyword>
<evidence type="ECO:0000256" key="5">
    <source>
        <dbReference type="ARBA" id="ARBA00023136"/>
    </source>
</evidence>
<evidence type="ECO:0008006" key="9">
    <source>
        <dbReference type="Google" id="ProtNLM"/>
    </source>
</evidence>
<comment type="caution">
    <text evidence="7">The sequence shown here is derived from an EMBL/GenBank/DDBJ whole genome shotgun (WGS) entry which is preliminary data.</text>
</comment>
<dbReference type="GO" id="GO:0005886">
    <property type="term" value="C:plasma membrane"/>
    <property type="evidence" value="ECO:0007669"/>
    <property type="project" value="UniProtKB-SubCell"/>
</dbReference>
<protein>
    <recommendedName>
        <fullName evidence="9">YitT family protein</fullName>
    </recommendedName>
</protein>
<evidence type="ECO:0000256" key="4">
    <source>
        <dbReference type="ARBA" id="ARBA00022989"/>
    </source>
</evidence>
<dbReference type="EMBL" id="BMZC01000013">
    <property type="protein sequence ID" value="GGZ77127.1"/>
    <property type="molecule type" value="Genomic_DNA"/>
</dbReference>
<reference evidence="7" key="1">
    <citation type="journal article" date="2014" name="Int. J. Syst. Evol. Microbiol.">
        <title>Complete genome sequence of Corynebacterium casei LMG S-19264T (=DSM 44701T), isolated from a smear-ripened cheese.</title>
        <authorList>
            <consortium name="US DOE Joint Genome Institute (JGI-PGF)"/>
            <person name="Walter F."/>
            <person name="Albersmeier A."/>
            <person name="Kalinowski J."/>
            <person name="Ruckert C."/>
        </authorList>
    </citation>
    <scope>NUCLEOTIDE SEQUENCE</scope>
    <source>
        <strain evidence="7">KCTC 32337</strain>
    </source>
</reference>
<keyword evidence="2" id="KW-1003">Cell membrane</keyword>
<feature type="transmembrane region" description="Helical" evidence="6">
    <location>
        <begin position="73"/>
        <end position="92"/>
    </location>
</feature>
<feature type="transmembrane region" description="Helical" evidence="6">
    <location>
        <begin position="12"/>
        <end position="29"/>
    </location>
</feature>
<proteinExistence type="predicted"/>
<dbReference type="PANTHER" id="PTHR33545">
    <property type="entry name" value="UPF0750 MEMBRANE PROTEIN YITT-RELATED"/>
    <property type="match status" value="1"/>
</dbReference>
<organism evidence="7 8">
    <name type="scientific">Paraglaciecola chathamensis</name>
    <dbReference type="NCBI Taxonomy" id="368405"/>
    <lineage>
        <taxon>Bacteria</taxon>
        <taxon>Pseudomonadati</taxon>
        <taxon>Pseudomonadota</taxon>
        <taxon>Gammaproteobacteria</taxon>
        <taxon>Alteromonadales</taxon>
        <taxon>Alteromonadaceae</taxon>
        <taxon>Paraglaciecola</taxon>
    </lineage>
</organism>
<name>A0A8H9ICY1_9ALTE</name>
<dbReference type="AlphaFoldDB" id="A0A8H9ICY1"/>
<dbReference type="PANTHER" id="PTHR33545:SF5">
    <property type="entry name" value="UPF0750 MEMBRANE PROTEIN YITT"/>
    <property type="match status" value="1"/>
</dbReference>
<keyword evidence="5 6" id="KW-0472">Membrane</keyword>